<dbReference type="EMBL" id="CAJNOW010007521">
    <property type="protein sequence ID" value="CAF1515935.1"/>
    <property type="molecule type" value="Genomic_DNA"/>
</dbReference>
<dbReference type="Proteomes" id="UP000663834">
    <property type="component" value="Unassembled WGS sequence"/>
</dbReference>
<reference evidence="1" key="1">
    <citation type="submission" date="2021-02" db="EMBL/GenBank/DDBJ databases">
        <authorList>
            <person name="Nowell W R."/>
        </authorList>
    </citation>
    <scope>NUCLEOTIDE SEQUENCE</scope>
</reference>
<dbReference type="OrthoDB" id="10020289at2759"/>
<sequence length="468" mass="53917">MNSNTIDLNQKKQITSSSLINNEQHGYQPKTLQQNDHRRYAYLPTFPTESIRLNDSLLLANVPGAYFFPTYILVIYLLDDFLVTRLEPHEINRRQQGVYISNVLMSTEKYDSSNGFTFSEQDTEELATRLHIHKSIITFNVNQLRRICFFLLTLYESFRRTVLCKKDIALKEPILDSKQMALLLEFYLQIDVDLFYMKTCSFRGAEPRSKSEGLFCGNDEPQARYTFRPCGDLFCLCCHPIHNYNKIQTWPVIDFASSSMHQFLNRYTTYLNCPVTCTTSNLIYGMTCPCGHYDYVDSTAETLTDALASRCSVVLRSFLDCNPIYWCFIPVLWNEALAENSIHTRGTSDTDLLLLQVLTSTAVGNRRLANYLNCVPLPPAAYVFSNQQLPYFTLDLYKVAIIAVLPDKRSIILRYIIETLFIIHAETKLNMICPIGIDVEKRYGRVYDLVWCANLKQPPMSTTTKSIQ</sequence>
<comment type="caution">
    <text evidence="1">The sequence shown here is derived from an EMBL/GenBank/DDBJ whole genome shotgun (WGS) entry which is preliminary data.</text>
</comment>
<dbReference type="AlphaFoldDB" id="A0A815UMN2"/>
<accession>A0A815UMN2</accession>
<evidence type="ECO:0000313" key="2">
    <source>
        <dbReference type="Proteomes" id="UP000663834"/>
    </source>
</evidence>
<evidence type="ECO:0000313" key="1">
    <source>
        <dbReference type="EMBL" id="CAF1515935.1"/>
    </source>
</evidence>
<proteinExistence type="predicted"/>
<name>A0A815UMN2_9BILA</name>
<gene>
    <name evidence="1" type="ORF">KQP761_LOCUS15418</name>
</gene>
<protein>
    <submittedName>
        <fullName evidence="1">Uncharacterized protein</fullName>
    </submittedName>
</protein>
<organism evidence="1 2">
    <name type="scientific">Rotaria magnacalcarata</name>
    <dbReference type="NCBI Taxonomy" id="392030"/>
    <lineage>
        <taxon>Eukaryota</taxon>
        <taxon>Metazoa</taxon>
        <taxon>Spiralia</taxon>
        <taxon>Gnathifera</taxon>
        <taxon>Rotifera</taxon>
        <taxon>Eurotatoria</taxon>
        <taxon>Bdelloidea</taxon>
        <taxon>Philodinida</taxon>
        <taxon>Philodinidae</taxon>
        <taxon>Rotaria</taxon>
    </lineage>
</organism>